<dbReference type="RefSeq" id="WP_382397584.1">
    <property type="nucleotide sequence ID" value="NZ_JBHSWH010000001.1"/>
</dbReference>
<dbReference type="Gene3D" id="3.30.420.40">
    <property type="match status" value="1"/>
</dbReference>
<proteinExistence type="predicted"/>
<name>A0ABW2AAR1_9MICO</name>
<protein>
    <recommendedName>
        <fullName evidence="3">ROK family protein</fullName>
    </recommendedName>
</protein>
<accession>A0ABW2AAR1</accession>
<dbReference type="SUPFAM" id="SSF53067">
    <property type="entry name" value="Actin-like ATPase domain"/>
    <property type="match status" value="1"/>
</dbReference>
<evidence type="ECO:0000313" key="1">
    <source>
        <dbReference type="EMBL" id="MFC6703860.1"/>
    </source>
</evidence>
<sequence length="59" mass="6376">MNLLDPDTVVIGGGVVGAGEQWWGPMERALHEQLLPATEDVRVSRSQLGVTPPLRAQRA</sequence>
<evidence type="ECO:0000313" key="2">
    <source>
        <dbReference type="Proteomes" id="UP001596298"/>
    </source>
</evidence>
<reference evidence="2" key="1">
    <citation type="journal article" date="2019" name="Int. J. Syst. Evol. Microbiol.">
        <title>The Global Catalogue of Microorganisms (GCM) 10K type strain sequencing project: providing services to taxonomists for standard genome sequencing and annotation.</title>
        <authorList>
            <consortium name="The Broad Institute Genomics Platform"/>
            <consortium name="The Broad Institute Genome Sequencing Center for Infectious Disease"/>
            <person name="Wu L."/>
            <person name="Ma J."/>
        </authorList>
    </citation>
    <scope>NUCLEOTIDE SEQUENCE [LARGE SCALE GENOMIC DNA]</scope>
    <source>
        <strain evidence="2">CCUG 58127</strain>
    </source>
</reference>
<dbReference type="EMBL" id="JBHSWH010000001">
    <property type="protein sequence ID" value="MFC6703860.1"/>
    <property type="molecule type" value="Genomic_DNA"/>
</dbReference>
<evidence type="ECO:0008006" key="3">
    <source>
        <dbReference type="Google" id="ProtNLM"/>
    </source>
</evidence>
<keyword evidence="2" id="KW-1185">Reference proteome</keyword>
<dbReference type="Proteomes" id="UP001596298">
    <property type="component" value="Unassembled WGS sequence"/>
</dbReference>
<gene>
    <name evidence="1" type="ORF">ACFQDH_00870</name>
</gene>
<comment type="caution">
    <text evidence="1">The sequence shown here is derived from an EMBL/GenBank/DDBJ whole genome shotgun (WGS) entry which is preliminary data.</text>
</comment>
<organism evidence="1 2">
    <name type="scientific">Flexivirga alba</name>
    <dbReference type="NCBI Taxonomy" id="702742"/>
    <lineage>
        <taxon>Bacteria</taxon>
        <taxon>Bacillati</taxon>
        <taxon>Actinomycetota</taxon>
        <taxon>Actinomycetes</taxon>
        <taxon>Micrococcales</taxon>
        <taxon>Dermacoccaceae</taxon>
        <taxon>Flexivirga</taxon>
    </lineage>
</organism>
<dbReference type="InterPro" id="IPR043129">
    <property type="entry name" value="ATPase_NBD"/>
</dbReference>